<feature type="chain" id="PRO_5038576650" evidence="3">
    <location>
        <begin position="27"/>
        <end position="406"/>
    </location>
</feature>
<evidence type="ECO:0000313" key="4">
    <source>
        <dbReference type="EMBL" id="QBX56600.1"/>
    </source>
</evidence>
<dbReference type="EMBL" id="CP038436">
    <property type="protein sequence ID" value="QBX56600.1"/>
    <property type="molecule type" value="Genomic_DNA"/>
</dbReference>
<organism evidence="4 5">
    <name type="scientific">Nocardioides seonyuensis</name>
    <dbReference type="NCBI Taxonomy" id="2518371"/>
    <lineage>
        <taxon>Bacteria</taxon>
        <taxon>Bacillati</taxon>
        <taxon>Actinomycetota</taxon>
        <taxon>Actinomycetes</taxon>
        <taxon>Propionibacteriales</taxon>
        <taxon>Nocardioidaceae</taxon>
        <taxon>Nocardioides</taxon>
    </lineage>
</organism>
<name>A0A4P7IIS1_9ACTN</name>
<dbReference type="GO" id="GO:0016715">
    <property type="term" value="F:oxidoreductase activity, acting on paired donors, with incorporation or reduction of molecular oxygen, reduced ascorbate as one donor, and incorporation of one atom of oxygen"/>
    <property type="evidence" value="ECO:0007669"/>
    <property type="project" value="InterPro"/>
</dbReference>
<evidence type="ECO:0000256" key="2">
    <source>
        <dbReference type="SAM" id="MobiDB-lite"/>
    </source>
</evidence>
<protein>
    <submittedName>
        <fullName evidence="4">Uncharacterized protein</fullName>
    </submittedName>
</protein>
<keyword evidence="3" id="KW-0732">Signal</keyword>
<reference evidence="4 5" key="1">
    <citation type="submission" date="2019-03" db="EMBL/GenBank/DDBJ databases">
        <title>Three New Species of Nocardioides, Nocardioides euryhalodurans sp. nov., Nocardioides seonyuensis sp. nov. and Nocardioides eburneoflavus sp. nov. Iolated from Soil.</title>
        <authorList>
            <person name="Roh S.G."/>
            <person name="Lee C."/>
            <person name="Kim M.-K."/>
            <person name="Kim S.B."/>
        </authorList>
    </citation>
    <scope>NUCLEOTIDE SEQUENCE [LARGE SCALE GENOMIC DNA]</scope>
    <source>
        <strain evidence="4 5">MMS17-SY207-3</strain>
    </source>
</reference>
<evidence type="ECO:0000256" key="3">
    <source>
        <dbReference type="SAM" id="SignalP"/>
    </source>
</evidence>
<dbReference type="InterPro" id="IPR014784">
    <property type="entry name" value="Cu2_ascorb_mOase-like_C"/>
</dbReference>
<dbReference type="SUPFAM" id="SSF49742">
    <property type="entry name" value="PHM/PNGase F"/>
    <property type="match status" value="2"/>
</dbReference>
<keyword evidence="5" id="KW-1185">Reference proteome</keyword>
<dbReference type="Gene3D" id="2.60.120.310">
    <property type="entry name" value="Copper type II, ascorbate-dependent monooxygenase, N-terminal domain"/>
    <property type="match status" value="1"/>
</dbReference>
<dbReference type="RefSeq" id="WP_135268586.1">
    <property type="nucleotide sequence ID" value="NZ_CP038436.1"/>
</dbReference>
<dbReference type="Proteomes" id="UP000294853">
    <property type="component" value="Chromosome"/>
</dbReference>
<keyword evidence="1" id="KW-1015">Disulfide bond</keyword>
<proteinExistence type="predicted"/>
<feature type="region of interest" description="Disordered" evidence="2">
    <location>
        <begin position="27"/>
        <end position="90"/>
    </location>
</feature>
<dbReference type="GO" id="GO:0005507">
    <property type="term" value="F:copper ion binding"/>
    <property type="evidence" value="ECO:0007669"/>
    <property type="project" value="InterPro"/>
</dbReference>
<dbReference type="InterPro" id="IPR036939">
    <property type="entry name" value="Cu2_ascorb_mOase_N_sf"/>
</dbReference>
<sequence>MTTRGRAATLMASLVLLLGACSTGGADTPTTGEDLAESPSASDPATSEPGGVQAAHDDHHDTAPVKAKALRKGESRTTLEMPESYTPSAPYGAGTDDYRCFLLDPELDQDTWLTGTHVRPGNPEVVHHVILFQVPPSKVKTAEAKDAESPGEGWTCFGGSGLDQFQNVDDADWVGAWAPGAQESVTKPGFGTRLAKGSRIVMQVHYNLLAGTQPDTSAAMLRLAPGSRSYQALKTMLLPAPVELPCRAKRADGPLCDRDPAVADVKERFGVEGNTADVLHLLCGTKPKAGEVQSCTRTIGQTMTIHGVAAHMHLLGREIRIEVNPGTPRARTILDIPIWDFDDQGATPIEPVTLEPFETVKVTCRHVQWLRDDQSAFESAREDRYVVWGEGTTDEMCLGMLQVTRP</sequence>
<evidence type="ECO:0000256" key="1">
    <source>
        <dbReference type="ARBA" id="ARBA00023157"/>
    </source>
</evidence>
<evidence type="ECO:0000313" key="5">
    <source>
        <dbReference type="Proteomes" id="UP000294853"/>
    </source>
</evidence>
<dbReference type="AlphaFoldDB" id="A0A4P7IIS1"/>
<gene>
    <name evidence="4" type="ORF">EXE58_14760</name>
</gene>
<dbReference type="KEGG" id="nsn:EXE58_14760"/>
<dbReference type="InterPro" id="IPR008977">
    <property type="entry name" value="PHM/PNGase_F_dom_sf"/>
</dbReference>
<dbReference type="PROSITE" id="PS51257">
    <property type="entry name" value="PROKAR_LIPOPROTEIN"/>
    <property type="match status" value="1"/>
</dbReference>
<dbReference type="Gene3D" id="2.60.120.230">
    <property type="match status" value="1"/>
</dbReference>
<feature type="signal peptide" evidence="3">
    <location>
        <begin position="1"/>
        <end position="26"/>
    </location>
</feature>
<accession>A0A4P7IIS1</accession>
<dbReference type="OrthoDB" id="9786191at2"/>